<dbReference type="GO" id="GO:0004662">
    <property type="term" value="F:CAAX-protein geranylgeranyltransferase activity"/>
    <property type="evidence" value="ECO:0007669"/>
    <property type="project" value="UniProtKB-EC"/>
</dbReference>
<dbReference type="Pfam" id="PF01239">
    <property type="entry name" value="PPTA"/>
    <property type="match status" value="5"/>
</dbReference>
<dbReference type="SUPFAM" id="SSF48439">
    <property type="entry name" value="Protein prenylyltransferase"/>
    <property type="match status" value="1"/>
</dbReference>
<protein>
    <recommendedName>
        <fullName evidence="9">Protein farnesyltransferase/geranylgeranyltransferase type-1 subunit alpha</fullName>
        <ecNumber evidence="4">2.5.1.58</ecNumber>
        <ecNumber evidence="3">2.5.1.59</ecNumber>
    </recommendedName>
    <alternativeName>
        <fullName evidence="12">CAAX farnesyltransferase subunit alpha</fullName>
    </alternativeName>
    <alternativeName>
        <fullName evidence="11">FTase-alpha</fullName>
    </alternativeName>
    <alternativeName>
        <fullName evidence="10">Ras proteins prenyltransferase subunit alpha</fullName>
    </alternativeName>
    <alternativeName>
        <fullName evidence="13">Type I protein geranyl-geranyltransferase subunit alpha</fullName>
    </alternativeName>
</protein>
<keyword evidence="6" id="KW-0808">Transferase</keyword>
<dbReference type="PANTHER" id="PTHR11129:SF1">
    <property type="entry name" value="PROTEIN FARNESYLTRANSFERASE_GERANYLGERANYLTRANSFERASE TYPE-1 SUBUNIT ALPHA"/>
    <property type="match status" value="1"/>
</dbReference>
<dbReference type="EC" id="2.5.1.58" evidence="4"/>
<dbReference type="InterPro" id="IPR002088">
    <property type="entry name" value="Prenyl_trans_a"/>
</dbReference>
<dbReference type="PANTHER" id="PTHR11129">
    <property type="entry name" value="PROTEIN FARNESYLTRANSFERASE ALPHA SUBUNIT/RAB GERANYLGERANYL TRANSFERASE ALPHA SUBUNIT"/>
    <property type="match status" value="1"/>
</dbReference>
<evidence type="ECO:0000256" key="8">
    <source>
        <dbReference type="ARBA" id="ARBA00022842"/>
    </source>
</evidence>
<evidence type="ECO:0000256" key="3">
    <source>
        <dbReference type="ARBA" id="ARBA00012700"/>
    </source>
</evidence>
<dbReference type="GO" id="GO:0004660">
    <property type="term" value="F:protein farnesyltransferase activity"/>
    <property type="evidence" value="ECO:0007669"/>
    <property type="project" value="UniProtKB-EC"/>
</dbReference>
<keyword evidence="15" id="KW-1185">Reference proteome</keyword>
<dbReference type="GO" id="GO:0005965">
    <property type="term" value="C:protein farnesyltransferase complex"/>
    <property type="evidence" value="ECO:0007669"/>
    <property type="project" value="TreeGrafter"/>
</dbReference>
<evidence type="ECO:0000256" key="13">
    <source>
        <dbReference type="ARBA" id="ARBA00043219"/>
    </source>
</evidence>
<dbReference type="EMBL" id="KZ110599">
    <property type="protein sequence ID" value="OSX61193.1"/>
    <property type="molecule type" value="Genomic_DNA"/>
</dbReference>
<name>A0A1X6MYB9_9APHY</name>
<dbReference type="STRING" id="670580.A0A1X6MYB9"/>
<dbReference type="Proteomes" id="UP000194127">
    <property type="component" value="Unassembled WGS sequence"/>
</dbReference>
<gene>
    <name evidence="14" type="ORF">POSPLADRAFT_1146357</name>
</gene>
<accession>A0A1X6MYB9</accession>
<evidence type="ECO:0000313" key="15">
    <source>
        <dbReference type="Proteomes" id="UP000194127"/>
    </source>
</evidence>
<dbReference type="Gene3D" id="1.25.40.120">
    <property type="entry name" value="Protein prenylyltransferase"/>
    <property type="match status" value="1"/>
</dbReference>
<evidence type="ECO:0000256" key="7">
    <source>
        <dbReference type="ARBA" id="ARBA00022737"/>
    </source>
</evidence>
<comment type="similarity">
    <text evidence="2">Belongs to the protein prenyltransferase subunit alpha family.</text>
</comment>
<organism evidence="14 15">
    <name type="scientific">Postia placenta MAD-698-R-SB12</name>
    <dbReference type="NCBI Taxonomy" id="670580"/>
    <lineage>
        <taxon>Eukaryota</taxon>
        <taxon>Fungi</taxon>
        <taxon>Dikarya</taxon>
        <taxon>Basidiomycota</taxon>
        <taxon>Agaricomycotina</taxon>
        <taxon>Agaricomycetes</taxon>
        <taxon>Polyporales</taxon>
        <taxon>Adustoporiaceae</taxon>
        <taxon>Rhodonia</taxon>
    </lineage>
</organism>
<evidence type="ECO:0000256" key="1">
    <source>
        <dbReference type="ARBA" id="ARBA00001946"/>
    </source>
</evidence>
<keyword evidence="7" id="KW-0677">Repeat</keyword>
<keyword evidence="8" id="KW-0460">Magnesium</keyword>
<proteinExistence type="inferred from homology"/>
<evidence type="ECO:0000256" key="6">
    <source>
        <dbReference type="ARBA" id="ARBA00022679"/>
    </source>
</evidence>
<dbReference type="OrthoDB" id="10255768at2759"/>
<evidence type="ECO:0000256" key="4">
    <source>
        <dbReference type="ARBA" id="ARBA00012702"/>
    </source>
</evidence>
<dbReference type="PROSITE" id="PS51147">
    <property type="entry name" value="PFTA"/>
    <property type="match status" value="5"/>
</dbReference>
<sequence>MDELPLYSERPEWVDVVPIPQYQDVDALAPINYSEEYQDATDYFRGIVKTEEMSPRVLQLTEHIIRLNPAHYSAWQYRYRTLIALESSLEDELRLMDAFAIEFLKTYQVWHHRRLLLTALRSVDAAAAELAFIARALEADTKNYHTWSYRQWLLAHFNDEDLLWSGERAWTENLLERDVRNNSAWHHRFFFVWGSGVRKGDEDREEILRRELTFTKEKIALAPNNPSAWNYLRGVLGHTGTPYASLSPFVKPYTATSVEKIDVVDLDNPVPSEGAELPCVMALEFLADTFEQEGGSQIPKAVETWKLLANEFDTMRKKYWEYRIKEALQASEP</sequence>
<dbReference type="EC" id="2.5.1.59" evidence="3"/>
<evidence type="ECO:0000313" key="14">
    <source>
        <dbReference type="EMBL" id="OSX61193.1"/>
    </source>
</evidence>
<reference evidence="14 15" key="1">
    <citation type="submission" date="2017-04" db="EMBL/GenBank/DDBJ databases">
        <title>Genome Sequence of the Model Brown-Rot Fungus Postia placenta SB12.</title>
        <authorList>
            <consortium name="DOE Joint Genome Institute"/>
            <person name="Gaskell J."/>
            <person name="Kersten P."/>
            <person name="Larrondo L.F."/>
            <person name="Canessa P."/>
            <person name="Martinez D."/>
            <person name="Hibbett D."/>
            <person name="Schmoll M."/>
            <person name="Kubicek C.P."/>
            <person name="Martinez A.T."/>
            <person name="Yadav J."/>
            <person name="Master E."/>
            <person name="Magnuson J.K."/>
            <person name="James T."/>
            <person name="Yaver D."/>
            <person name="Berka R."/>
            <person name="Labutti K."/>
            <person name="Lipzen A."/>
            <person name="Aerts A."/>
            <person name="Barry K."/>
            <person name="Henrissat B."/>
            <person name="Blanchette R."/>
            <person name="Grigoriev I."/>
            <person name="Cullen D."/>
        </authorList>
    </citation>
    <scope>NUCLEOTIDE SEQUENCE [LARGE SCALE GENOMIC DNA]</scope>
    <source>
        <strain evidence="14 15">MAD-698-R-SB12</strain>
    </source>
</reference>
<dbReference type="GO" id="GO:0005953">
    <property type="term" value="C:CAAX-protein geranylgeranyltransferase complex"/>
    <property type="evidence" value="ECO:0007669"/>
    <property type="project" value="TreeGrafter"/>
</dbReference>
<evidence type="ECO:0000256" key="5">
    <source>
        <dbReference type="ARBA" id="ARBA00022602"/>
    </source>
</evidence>
<dbReference type="RefSeq" id="XP_024337987.1">
    <property type="nucleotide sequence ID" value="XM_024485919.1"/>
</dbReference>
<evidence type="ECO:0000256" key="2">
    <source>
        <dbReference type="ARBA" id="ARBA00006734"/>
    </source>
</evidence>
<evidence type="ECO:0000256" key="10">
    <source>
        <dbReference type="ARBA" id="ARBA00041392"/>
    </source>
</evidence>
<evidence type="ECO:0000256" key="12">
    <source>
        <dbReference type="ARBA" id="ARBA00043086"/>
    </source>
</evidence>
<evidence type="ECO:0000256" key="11">
    <source>
        <dbReference type="ARBA" id="ARBA00042436"/>
    </source>
</evidence>
<keyword evidence="5" id="KW-0637">Prenyltransferase</keyword>
<comment type="cofactor">
    <cofactor evidence="1">
        <name>Mg(2+)</name>
        <dbReference type="ChEBI" id="CHEBI:18420"/>
    </cofactor>
</comment>
<dbReference type="GeneID" id="36330868"/>
<dbReference type="AlphaFoldDB" id="A0A1X6MYB9"/>
<evidence type="ECO:0000256" key="9">
    <source>
        <dbReference type="ARBA" id="ARBA00040965"/>
    </source>
</evidence>